<evidence type="ECO:0000313" key="2">
    <source>
        <dbReference type="Proteomes" id="UP000008068"/>
    </source>
</evidence>
<keyword evidence="2" id="KW-1185">Reference proteome</keyword>
<proteinExistence type="predicted"/>
<gene>
    <name evidence="1" type="ORF">CAEBREN_16676</name>
</gene>
<dbReference type="InParanoid" id="G0M6W6"/>
<dbReference type="HOGENOM" id="CLU_2017202_0_0_1"/>
<sequence length="123" mass="14466">MPFNFLALDYLGIQNVLEQLLSVKSWVSMIYVLGTYDDPKKVEELVKRIISIHCRPVSDMSYAWSEQSAEDVEFSLETCQKCIQLGSNQSFHKRPHFQLQRHKVDQCRTPDFYKSQAHKIQRN</sequence>
<dbReference type="EMBL" id="GL379786">
    <property type="protein sequence ID" value="EGT30489.1"/>
    <property type="molecule type" value="Genomic_DNA"/>
</dbReference>
<protein>
    <submittedName>
        <fullName evidence="1">Uncharacterized protein</fullName>
    </submittedName>
</protein>
<evidence type="ECO:0000313" key="1">
    <source>
        <dbReference type="EMBL" id="EGT30489.1"/>
    </source>
</evidence>
<dbReference type="AlphaFoldDB" id="G0M6W6"/>
<name>G0M6W6_CAEBE</name>
<reference evidence="2" key="1">
    <citation type="submission" date="2011-07" db="EMBL/GenBank/DDBJ databases">
        <authorList>
            <consortium name="Caenorhabditis brenneri Sequencing and Analysis Consortium"/>
            <person name="Wilson R.K."/>
        </authorList>
    </citation>
    <scope>NUCLEOTIDE SEQUENCE [LARGE SCALE GENOMIC DNA]</scope>
    <source>
        <strain evidence="2">PB2801</strain>
    </source>
</reference>
<organism evidence="2">
    <name type="scientific">Caenorhabditis brenneri</name>
    <name type="common">Nematode worm</name>
    <dbReference type="NCBI Taxonomy" id="135651"/>
    <lineage>
        <taxon>Eukaryota</taxon>
        <taxon>Metazoa</taxon>
        <taxon>Ecdysozoa</taxon>
        <taxon>Nematoda</taxon>
        <taxon>Chromadorea</taxon>
        <taxon>Rhabditida</taxon>
        <taxon>Rhabditina</taxon>
        <taxon>Rhabditomorpha</taxon>
        <taxon>Rhabditoidea</taxon>
        <taxon>Rhabditidae</taxon>
        <taxon>Peloderinae</taxon>
        <taxon>Caenorhabditis</taxon>
    </lineage>
</organism>
<accession>G0M6W6</accession>
<dbReference type="Proteomes" id="UP000008068">
    <property type="component" value="Unassembled WGS sequence"/>
</dbReference>